<evidence type="ECO:0000313" key="11">
    <source>
        <dbReference type="Proteomes" id="UP001632038"/>
    </source>
</evidence>
<evidence type="ECO:0000259" key="9">
    <source>
        <dbReference type="Pfam" id="PF03175"/>
    </source>
</evidence>
<comment type="similarity">
    <text evidence="1">Belongs to the DNA polymerase type-B family.</text>
</comment>
<dbReference type="InterPro" id="IPR043502">
    <property type="entry name" value="DNA/RNA_pol_sf"/>
</dbReference>
<keyword evidence="6" id="KW-0239">DNA-directed DNA polymerase</keyword>
<dbReference type="GO" id="GO:0006260">
    <property type="term" value="P:DNA replication"/>
    <property type="evidence" value="ECO:0007669"/>
    <property type="project" value="UniProtKB-KW"/>
</dbReference>
<organism evidence="10 11">
    <name type="scientific">Castilleja foliolosa</name>
    <dbReference type="NCBI Taxonomy" id="1961234"/>
    <lineage>
        <taxon>Eukaryota</taxon>
        <taxon>Viridiplantae</taxon>
        <taxon>Streptophyta</taxon>
        <taxon>Embryophyta</taxon>
        <taxon>Tracheophyta</taxon>
        <taxon>Spermatophyta</taxon>
        <taxon>Magnoliopsida</taxon>
        <taxon>eudicotyledons</taxon>
        <taxon>Gunneridae</taxon>
        <taxon>Pentapetalae</taxon>
        <taxon>asterids</taxon>
        <taxon>lamiids</taxon>
        <taxon>Lamiales</taxon>
        <taxon>Orobanchaceae</taxon>
        <taxon>Pedicularideae</taxon>
        <taxon>Castillejinae</taxon>
        <taxon>Castilleja</taxon>
    </lineage>
</organism>
<comment type="catalytic activity">
    <reaction evidence="8">
        <text>DNA(n) + a 2'-deoxyribonucleoside 5'-triphosphate = DNA(n+1) + diphosphate</text>
        <dbReference type="Rhea" id="RHEA:22508"/>
        <dbReference type="Rhea" id="RHEA-COMP:17339"/>
        <dbReference type="Rhea" id="RHEA-COMP:17340"/>
        <dbReference type="ChEBI" id="CHEBI:33019"/>
        <dbReference type="ChEBI" id="CHEBI:61560"/>
        <dbReference type="ChEBI" id="CHEBI:173112"/>
        <dbReference type="EC" id="2.7.7.7"/>
    </reaction>
</comment>
<evidence type="ECO:0000256" key="3">
    <source>
        <dbReference type="ARBA" id="ARBA00022679"/>
    </source>
</evidence>
<protein>
    <recommendedName>
        <fullName evidence="2">DNA-directed DNA polymerase</fullName>
        <ecNumber evidence="2">2.7.7.7</ecNumber>
    </recommendedName>
</protein>
<keyword evidence="7" id="KW-0238">DNA-binding</keyword>
<dbReference type="InterPro" id="IPR023211">
    <property type="entry name" value="DNA_pol_palm_dom_sf"/>
</dbReference>
<gene>
    <name evidence="10" type="ORF">CASFOL_009580</name>
</gene>
<accession>A0ABD3DWG4</accession>
<dbReference type="PANTHER" id="PTHR33568:SF3">
    <property type="entry name" value="DNA-DIRECTED DNA POLYMERASE"/>
    <property type="match status" value="1"/>
</dbReference>
<evidence type="ECO:0000313" key="10">
    <source>
        <dbReference type="EMBL" id="KAL3646613.1"/>
    </source>
</evidence>
<keyword evidence="5" id="KW-0235">DNA replication</keyword>
<comment type="caution">
    <text evidence="10">The sequence shown here is derived from an EMBL/GenBank/DDBJ whole genome shotgun (WGS) entry which is preliminary data.</text>
</comment>
<evidence type="ECO:0000256" key="6">
    <source>
        <dbReference type="ARBA" id="ARBA00022932"/>
    </source>
</evidence>
<dbReference type="PRINTS" id="PR00106">
    <property type="entry name" value="DNAPOLB"/>
</dbReference>
<name>A0ABD3DWG4_9LAMI</name>
<feature type="domain" description="DNA-directed DNA polymerase family B mitochondria/virus" evidence="9">
    <location>
        <begin position="272"/>
        <end position="444"/>
    </location>
</feature>
<dbReference type="SUPFAM" id="SSF56672">
    <property type="entry name" value="DNA/RNA polymerases"/>
    <property type="match status" value="1"/>
</dbReference>
<dbReference type="Pfam" id="PF03175">
    <property type="entry name" value="DNA_pol_B_2"/>
    <property type="match status" value="3"/>
</dbReference>
<evidence type="ECO:0000256" key="2">
    <source>
        <dbReference type="ARBA" id="ARBA00012417"/>
    </source>
</evidence>
<evidence type="ECO:0000256" key="4">
    <source>
        <dbReference type="ARBA" id="ARBA00022695"/>
    </source>
</evidence>
<proteinExistence type="inferred from homology"/>
<keyword evidence="11" id="KW-1185">Reference proteome</keyword>
<dbReference type="Gene3D" id="3.90.1600.10">
    <property type="entry name" value="Palm domain of DNA polymerase"/>
    <property type="match status" value="2"/>
</dbReference>
<feature type="domain" description="DNA-directed DNA polymerase family B mitochondria/virus" evidence="9">
    <location>
        <begin position="43"/>
        <end position="143"/>
    </location>
</feature>
<evidence type="ECO:0000256" key="5">
    <source>
        <dbReference type="ARBA" id="ARBA00022705"/>
    </source>
</evidence>
<dbReference type="InterPro" id="IPR036397">
    <property type="entry name" value="RNaseH_sf"/>
</dbReference>
<dbReference type="InterPro" id="IPR004868">
    <property type="entry name" value="DNA-dir_DNA_pol_B_mt/vir"/>
</dbReference>
<dbReference type="InterPro" id="IPR012337">
    <property type="entry name" value="RNaseH-like_sf"/>
</dbReference>
<dbReference type="EC" id="2.7.7.7" evidence="2"/>
<dbReference type="PROSITE" id="PS00116">
    <property type="entry name" value="DNA_POLYMERASE_B"/>
    <property type="match status" value="1"/>
</dbReference>
<dbReference type="Gene3D" id="3.30.420.10">
    <property type="entry name" value="Ribonuclease H-like superfamily/Ribonuclease H"/>
    <property type="match status" value="1"/>
</dbReference>
<feature type="domain" description="DNA-directed DNA polymerase family B mitochondria/virus" evidence="9">
    <location>
        <begin position="153"/>
        <end position="266"/>
    </location>
</feature>
<evidence type="ECO:0000256" key="1">
    <source>
        <dbReference type="ARBA" id="ARBA00005755"/>
    </source>
</evidence>
<dbReference type="InterPro" id="IPR006172">
    <property type="entry name" value="DNA-dir_DNA_pol_B"/>
</dbReference>
<dbReference type="GO" id="GO:0003887">
    <property type="term" value="F:DNA-directed DNA polymerase activity"/>
    <property type="evidence" value="ECO:0007669"/>
    <property type="project" value="UniProtKB-KW"/>
</dbReference>
<reference evidence="11" key="1">
    <citation type="journal article" date="2024" name="IScience">
        <title>Strigolactones Initiate the Formation of Haustorium-like Structures in Castilleja.</title>
        <authorList>
            <person name="Buerger M."/>
            <person name="Peterson D."/>
            <person name="Chory J."/>
        </authorList>
    </citation>
    <scope>NUCLEOTIDE SEQUENCE [LARGE SCALE GENOMIC DNA]</scope>
</reference>
<dbReference type="GO" id="GO:0003677">
    <property type="term" value="F:DNA binding"/>
    <property type="evidence" value="ECO:0007669"/>
    <property type="project" value="UniProtKB-KW"/>
</dbReference>
<evidence type="ECO:0000256" key="8">
    <source>
        <dbReference type="ARBA" id="ARBA00049244"/>
    </source>
</evidence>
<dbReference type="SUPFAM" id="SSF53098">
    <property type="entry name" value="Ribonuclease H-like"/>
    <property type="match status" value="1"/>
</dbReference>
<dbReference type="Proteomes" id="UP001632038">
    <property type="component" value="Unassembled WGS sequence"/>
</dbReference>
<dbReference type="AlphaFoldDB" id="A0ABD3DWG4"/>
<keyword evidence="3" id="KW-0808">Transferase</keyword>
<dbReference type="InterPro" id="IPR017964">
    <property type="entry name" value="DNA-dir_DNA_pol_B_CS"/>
</dbReference>
<keyword evidence="4" id="KW-0548">Nucleotidyltransferase</keyword>
<sequence>MTFYSEDFLNKKLYSSFKDRSDKILYEMVKRISFLVYKQYKTVKSIYFHNLSRFDGIILLKHLICHHPYYIIQPLIRNHRIYEIKVYKKMQQEVDSKMVAKKGVLLFSFKDSLNLLPGKQDTLAQNLCPDLGCKYSFDHEQLKTVEDLSLREKELLEYLKQDVLLLGGVMKKAQEIIYNLYNVNIVGVLTISSLAIRIFRMKYYEASSFPIHIPNKNEDTFIRKGYYGGHVDVYKSRGENLFYYDVNSLYPYVMQKYPMPAGKPYWNGDLRNKNPFLPYRDKDNGSLIFPTGYFVGVYYSEELKYARDLGYTVYPLRGYLFKKTESPFKTFVNDLYNSRLEAKKNGNEAMSYVYKILMNSLYGRFGINPKMTITEICDQDSYNQLVRMKTFINGDKLNEDTYVASFIKDDETYSWEPPKNAAVQIAAAITACARIHMYPYIARDDCYYTDTDSIVLGNPLSDEMVSSSVLGKLKLEDQIVSGVFLAPKTYYSKPIDGKDVIKHKGAANQFVDIDWFEKQYANIKNKQK</sequence>
<evidence type="ECO:0000256" key="7">
    <source>
        <dbReference type="ARBA" id="ARBA00023125"/>
    </source>
</evidence>
<dbReference type="EMBL" id="JAVIJP010000012">
    <property type="protein sequence ID" value="KAL3646613.1"/>
    <property type="molecule type" value="Genomic_DNA"/>
</dbReference>
<dbReference type="PANTHER" id="PTHR33568">
    <property type="entry name" value="DNA POLYMERASE"/>
    <property type="match status" value="1"/>
</dbReference>